<organism evidence="3 4">
    <name type="scientific">Penicillium diatomitis</name>
    <dbReference type="NCBI Taxonomy" id="2819901"/>
    <lineage>
        <taxon>Eukaryota</taxon>
        <taxon>Fungi</taxon>
        <taxon>Dikarya</taxon>
        <taxon>Ascomycota</taxon>
        <taxon>Pezizomycotina</taxon>
        <taxon>Eurotiomycetes</taxon>
        <taxon>Eurotiomycetidae</taxon>
        <taxon>Eurotiales</taxon>
        <taxon>Aspergillaceae</taxon>
        <taxon>Penicillium</taxon>
    </lineage>
</organism>
<dbReference type="RefSeq" id="XP_056788808.1">
    <property type="nucleotide sequence ID" value="XM_056935884.1"/>
</dbReference>
<evidence type="ECO:0000256" key="2">
    <source>
        <dbReference type="SAM" id="Phobius"/>
    </source>
</evidence>
<reference evidence="3" key="1">
    <citation type="submission" date="2022-12" db="EMBL/GenBank/DDBJ databases">
        <authorList>
            <person name="Petersen C."/>
        </authorList>
    </citation>
    <scope>NUCLEOTIDE SEQUENCE</scope>
    <source>
        <strain evidence="3">IBT 30728</strain>
    </source>
</reference>
<evidence type="ECO:0000313" key="3">
    <source>
        <dbReference type="EMBL" id="KAJ5482836.1"/>
    </source>
</evidence>
<name>A0A9W9X2V5_9EURO</name>
<keyword evidence="2" id="KW-0812">Transmembrane</keyword>
<protein>
    <submittedName>
        <fullName evidence="3">Uncharacterized protein</fullName>
    </submittedName>
</protein>
<keyword evidence="2" id="KW-0472">Membrane</keyword>
<dbReference type="EMBL" id="JAPWDQ010000008">
    <property type="protein sequence ID" value="KAJ5482836.1"/>
    <property type="molecule type" value="Genomic_DNA"/>
</dbReference>
<comment type="caution">
    <text evidence="3">The sequence shown here is derived from an EMBL/GenBank/DDBJ whole genome shotgun (WGS) entry which is preliminary data.</text>
</comment>
<accession>A0A9W9X2V5</accession>
<keyword evidence="2" id="KW-1133">Transmembrane helix</keyword>
<evidence type="ECO:0000313" key="4">
    <source>
        <dbReference type="Proteomes" id="UP001148312"/>
    </source>
</evidence>
<feature type="transmembrane region" description="Helical" evidence="2">
    <location>
        <begin position="28"/>
        <end position="45"/>
    </location>
</feature>
<keyword evidence="4" id="KW-1185">Reference proteome</keyword>
<sequence length="315" mass="34703">MATPSADHVESQRSQTGMSISLRATLTLLYYLLCLHILHGISLVLQPFKSKDADSFPLEEPIKCKEAQVLTVITEIAPHRIYRSPVPSSVFTYEYMTAHRVTAGHVPPPHAGFDGHYDSGSIPTRITRPSPAYHNTSTRSSVPGILITPESPIRFNTRGIEPARSPLRSDTFVPYEAAGSSVKFNSWKSQHVLFADPVVNERQSRQEANDSRAPDLATYHLSHVHSPTQLRLMSVASSAEDLEGPFNVKPRVSSNTSDKSLALSLVPRRPMMARSAESFPGQFPVSEGLKPGSLATDPSAFRERGTMHARPFSDY</sequence>
<evidence type="ECO:0000256" key="1">
    <source>
        <dbReference type="SAM" id="MobiDB-lite"/>
    </source>
</evidence>
<feature type="compositionally biased region" description="Basic and acidic residues" evidence="1">
    <location>
        <begin position="300"/>
        <end position="315"/>
    </location>
</feature>
<feature type="region of interest" description="Disordered" evidence="1">
    <location>
        <begin position="282"/>
        <end position="315"/>
    </location>
</feature>
<dbReference type="AlphaFoldDB" id="A0A9W9X2V5"/>
<gene>
    <name evidence="3" type="ORF">N7539_006282</name>
</gene>
<dbReference type="GeneID" id="81626133"/>
<proteinExistence type="predicted"/>
<dbReference type="Proteomes" id="UP001148312">
    <property type="component" value="Unassembled WGS sequence"/>
</dbReference>
<reference evidence="3" key="2">
    <citation type="journal article" date="2023" name="IMA Fungus">
        <title>Comparative genomic study of the Penicillium genus elucidates a diverse pangenome and 15 lateral gene transfer events.</title>
        <authorList>
            <person name="Petersen C."/>
            <person name="Sorensen T."/>
            <person name="Nielsen M.R."/>
            <person name="Sondergaard T.E."/>
            <person name="Sorensen J.L."/>
            <person name="Fitzpatrick D.A."/>
            <person name="Frisvad J.C."/>
            <person name="Nielsen K.L."/>
        </authorList>
    </citation>
    <scope>NUCLEOTIDE SEQUENCE</scope>
    <source>
        <strain evidence="3">IBT 30728</strain>
    </source>
</reference>